<dbReference type="InParanoid" id="D8TR64"/>
<proteinExistence type="predicted"/>
<dbReference type="EMBL" id="GL378332">
    <property type="protein sequence ID" value="EFJ50147.1"/>
    <property type="molecule type" value="Genomic_DNA"/>
</dbReference>
<dbReference type="AlphaFoldDB" id="D8TR64"/>
<organism evidence="2">
    <name type="scientific">Volvox carteri f. nagariensis</name>
    <dbReference type="NCBI Taxonomy" id="3068"/>
    <lineage>
        <taxon>Eukaryota</taxon>
        <taxon>Viridiplantae</taxon>
        <taxon>Chlorophyta</taxon>
        <taxon>core chlorophytes</taxon>
        <taxon>Chlorophyceae</taxon>
        <taxon>CS clade</taxon>
        <taxon>Chlamydomonadales</taxon>
        <taxon>Volvocaceae</taxon>
        <taxon>Volvox</taxon>
    </lineage>
</organism>
<protein>
    <submittedName>
        <fullName evidence="1">Uncharacterized protein</fullName>
    </submittedName>
</protein>
<sequence length="314" mass="33973">MHNTAGVEHKNNVLMEYSAWRYLAANVALYKNLLAHSGLQVDGALLKRVQHEKPCEERPGYETLADAMVIYGTGNFFPTGREGSIEGSTAAAFAVCNSDPDCITFNNYGYTGNLGSMVFLATGTEFICTYFKKQCPDKLGFEAHAHQLLTHPAGCNGTGNSSHSGGGEPFVDRLPYVRAAEAFCRMNNNCSAFSSDGSYMIGGPVELEPKPGICTYRKQLCPPMIGFTAFEGVSFRVQYPPDSTPASSTSSPSSLTDVYQVCRQDPACVAFDNLHRYWSITAPSSVELCGPGNTNPVPGACLYYKNPDGVTWSI</sequence>
<dbReference type="RefSeq" id="XP_002948767.1">
    <property type="nucleotide sequence ID" value="XM_002948721.1"/>
</dbReference>
<dbReference type="OrthoDB" id="10624684at2759"/>
<dbReference type="GeneID" id="9623472"/>
<gene>
    <name evidence="1" type="ORF">VOLCADRAFT_89238</name>
</gene>
<name>D8TR64_VOLCA</name>
<keyword evidence="2" id="KW-1185">Reference proteome</keyword>
<evidence type="ECO:0000313" key="1">
    <source>
        <dbReference type="EMBL" id="EFJ50147.1"/>
    </source>
</evidence>
<dbReference type="Proteomes" id="UP000001058">
    <property type="component" value="Unassembled WGS sequence"/>
</dbReference>
<dbReference type="KEGG" id="vcn:VOLCADRAFT_89238"/>
<reference evidence="1 2" key="1">
    <citation type="journal article" date="2010" name="Science">
        <title>Genomic analysis of organismal complexity in the multicellular green alga Volvox carteri.</title>
        <authorList>
            <person name="Prochnik S.E."/>
            <person name="Umen J."/>
            <person name="Nedelcu A.M."/>
            <person name="Hallmann A."/>
            <person name="Miller S.M."/>
            <person name="Nishii I."/>
            <person name="Ferris P."/>
            <person name="Kuo A."/>
            <person name="Mitros T."/>
            <person name="Fritz-Laylin L.K."/>
            <person name="Hellsten U."/>
            <person name="Chapman J."/>
            <person name="Simakov O."/>
            <person name="Rensing S.A."/>
            <person name="Terry A."/>
            <person name="Pangilinan J."/>
            <person name="Kapitonov V."/>
            <person name="Jurka J."/>
            <person name="Salamov A."/>
            <person name="Shapiro H."/>
            <person name="Schmutz J."/>
            <person name="Grimwood J."/>
            <person name="Lindquist E."/>
            <person name="Lucas S."/>
            <person name="Grigoriev I.V."/>
            <person name="Schmitt R."/>
            <person name="Kirk D."/>
            <person name="Rokhsar D.S."/>
        </authorList>
    </citation>
    <scope>NUCLEOTIDE SEQUENCE [LARGE SCALE GENOMIC DNA]</scope>
    <source>
        <strain evidence="2">f. Nagariensis / Eve</strain>
    </source>
</reference>
<accession>D8TR64</accession>
<evidence type="ECO:0000313" key="2">
    <source>
        <dbReference type="Proteomes" id="UP000001058"/>
    </source>
</evidence>